<feature type="compositionally biased region" description="Basic and acidic residues" evidence="11">
    <location>
        <begin position="119"/>
        <end position="129"/>
    </location>
</feature>
<keyword evidence="5" id="KW-0249">Electron transport</keyword>
<feature type="compositionally biased region" description="Low complexity" evidence="11">
    <location>
        <begin position="62"/>
        <end position="117"/>
    </location>
</feature>
<dbReference type="Pfam" id="PF08030">
    <property type="entry name" value="NAD_binding_6"/>
    <property type="match status" value="1"/>
</dbReference>
<keyword evidence="10" id="KW-0325">Glycoprotein</keyword>
<evidence type="ECO:0000256" key="6">
    <source>
        <dbReference type="ARBA" id="ARBA00022989"/>
    </source>
</evidence>
<comment type="similarity">
    <text evidence="2">Belongs to the ferric reductase (FRE) family.</text>
</comment>
<reference evidence="15" key="2">
    <citation type="journal article" date="2023" name="IMA Fungus">
        <title>Comparative genomic study of the Penicillium genus elucidates a diverse pangenome and 15 lateral gene transfer events.</title>
        <authorList>
            <person name="Petersen C."/>
            <person name="Sorensen T."/>
            <person name="Nielsen M.R."/>
            <person name="Sondergaard T.E."/>
            <person name="Sorensen J.L."/>
            <person name="Fitzpatrick D.A."/>
            <person name="Frisvad J.C."/>
            <person name="Nielsen K.L."/>
        </authorList>
    </citation>
    <scope>NUCLEOTIDE SEQUENCE</scope>
    <source>
        <strain evidence="15">IBT 35675</strain>
    </source>
</reference>
<feature type="domain" description="FAD-binding FR-type" evidence="14">
    <location>
        <begin position="526"/>
        <end position="644"/>
    </location>
</feature>
<evidence type="ECO:0000256" key="5">
    <source>
        <dbReference type="ARBA" id="ARBA00022982"/>
    </source>
</evidence>
<evidence type="ECO:0000256" key="8">
    <source>
        <dbReference type="ARBA" id="ARBA00023065"/>
    </source>
</evidence>
<dbReference type="EMBL" id="JAPZBR010000002">
    <property type="protein sequence ID" value="KAJ5362050.1"/>
    <property type="molecule type" value="Genomic_DNA"/>
</dbReference>
<feature type="region of interest" description="Disordered" evidence="11">
    <location>
        <begin position="62"/>
        <end position="141"/>
    </location>
</feature>
<dbReference type="SFLD" id="SFLDG01168">
    <property type="entry name" value="Ferric_reductase_subgroup_(FRE"/>
    <property type="match status" value="1"/>
</dbReference>
<evidence type="ECO:0000313" key="15">
    <source>
        <dbReference type="EMBL" id="KAJ5362050.1"/>
    </source>
</evidence>
<evidence type="ECO:0000256" key="4">
    <source>
        <dbReference type="ARBA" id="ARBA00022692"/>
    </source>
</evidence>
<evidence type="ECO:0000313" key="16">
    <source>
        <dbReference type="Proteomes" id="UP001148299"/>
    </source>
</evidence>
<dbReference type="InterPro" id="IPR013112">
    <property type="entry name" value="FAD-bd_8"/>
</dbReference>
<feature type="transmembrane region" description="Helical" evidence="12">
    <location>
        <begin position="248"/>
        <end position="269"/>
    </location>
</feature>
<dbReference type="GO" id="GO:0000293">
    <property type="term" value="F:ferric-chelate reductase activity"/>
    <property type="evidence" value="ECO:0007669"/>
    <property type="project" value="UniProtKB-ARBA"/>
</dbReference>
<dbReference type="GO" id="GO:0006879">
    <property type="term" value="P:intracellular iron ion homeostasis"/>
    <property type="evidence" value="ECO:0007669"/>
    <property type="project" value="TreeGrafter"/>
</dbReference>
<evidence type="ECO:0000256" key="7">
    <source>
        <dbReference type="ARBA" id="ARBA00023002"/>
    </source>
</evidence>
<comment type="subcellular location">
    <subcellularLocation>
        <location evidence="1">Membrane</location>
        <topology evidence="1">Multi-pass membrane protein</topology>
    </subcellularLocation>
</comment>
<evidence type="ECO:0000256" key="12">
    <source>
        <dbReference type="SAM" id="Phobius"/>
    </source>
</evidence>
<dbReference type="Proteomes" id="UP001148299">
    <property type="component" value="Unassembled WGS sequence"/>
</dbReference>
<feature type="chain" id="PRO_5040993654" evidence="13">
    <location>
        <begin position="20"/>
        <end position="826"/>
    </location>
</feature>
<feature type="transmembrane region" description="Helical" evidence="12">
    <location>
        <begin position="402"/>
        <end position="424"/>
    </location>
</feature>
<dbReference type="GO" id="GO:0015677">
    <property type="term" value="P:copper ion import"/>
    <property type="evidence" value="ECO:0007669"/>
    <property type="project" value="TreeGrafter"/>
</dbReference>
<dbReference type="InterPro" id="IPR039261">
    <property type="entry name" value="FNR_nucleotide-bd"/>
</dbReference>
<gene>
    <name evidence="15" type="ORF">N7541_002894</name>
</gene>
<feature type="signal peptide" evidence="13">
    <location>
        <begin position="1"/>
        <end position="19"/>
    </location>
</feature>
<dbReference type="InterPro" id="IPR017927">
    <property type="entry name" value="FAD-bd_FR_type"/>
</dbReference>
<evidence type="ECO:0000256" key="2">
    <source>
        <dbReference type="ARBA" id="ARBA00006278"/>
    </source>
</evidence>
<feature type="transmembrane region" description="Helical" evidence="12">
    <location>
        <begin position="322"/>
        <end position="342"/>
    </location>
</feature>
<dbReference type="CDD" id="cd06186">
    <property type="entry name" value="NOX_Duox_like_FAD_NADP"/>
    <property type="match status" value="1"/>
</dbReference>
<sequence length="826" mass="91284">MRPKSAFLALWCVAAPVLAGQGGGSSSHNAASNLDEYCFYTIYTTLSGYNFEGAVTISSDTSAGLTSHGSSSSSSSSSNATISHGSGSNATSSAPSESSAVSSGHSSSSSSGYTATSHETSRRSLEIAKRGHKGSGGTSTGPCNATLEVTSMYASAMARCSTRELKAAIPYWQSLCEQNGMTLMDLTGIEANLTADYIASLPLVDPEQNSTTTTATINSVVLLSEAYYERAYKSYVTHDFAITKDKTYGWGIMGYWAGVIILGMISKAWTVLQRGSQSKGPLESLCHAFRTHVIMPATFAPVSSKHQALWYSHAIPKRVDSFIVLGFWAVTIVLSCVQYDSFTGNIQTPSLYQQNWQYTSDRTGILSYACLPFLWLFSGRNNVFLWATNFTNQSFITFHRHTAWACTILAVVHSINYSVVFAVYDGRYWSVWVQEYWYMGVVATILMCFMLVQSMTWFRHHSYEFFLAIHIIFAVVVLVGLFMHTSFDGQEFVGYLWAPAGLWILDRLVRLFRVVYCNMNVHIGRQFQKEASSTVIYDQTSDLVRIEMVLGTSMAPKPGQHFFLYQGGVLKFWENHPFSLGAWTAASESKAEGSLPSATQNKLIFYVRPYDGWTRRLRDQASKANGIFQPKLLLEGPYGHTEPLHRFDTNLMIVGGTGIAAAIPYLLSHLERVKTSQTKTNKIHLVWAIRERAMWSHVFTDDLKHVLQSSDITITVYCTKLGPSIEDSSSQSALSDVTTTPKEKLSVTIATPPNSPTHGGLRFLPGRPSVRQLFMTEVEECKASSSSLGVLTCGPAQMADECRSSVYDAMKHGFHHIDYFEEAFGW</sequence>
<accession>A0A9W9V0J9</accession>
<dbReference type="AlphaFoldDB" id="A0A9W9V0J9"/>
<dbReference type="SFLD" id="SFLDS00052">
    <property type="entry name" value="Ferric_Reductase_Domain"/>
    <property type="match status" value="1"/>
</dbReference>
<dbReference type="InterPro" id="IPR013121">
    <property type="entry name" value="Fe_red_NAD-bd_6"/>
</dbReference>
<dbReference type="Pfam" id="PF08022">
    <property type="entry name" value="FAD_binding_8"/>
    <property type="match status" value="1"/>
</dbReference>
<reference evidence="15" key="1">
    <citation type="submission" date="2022-12" db="EMBL/GenBank/DDBJ databases">
        <authorList>
            <person name="Petersen C."/>
        </authorList>
    </citation>
    <scope>NUCLEOTIDE SEQUENCE</scope>
    <source>
        <strain evidence="15">IBT 35675</strain>
    </source>
</reference>
<feature type="transmembrane region" description="Helical" evidence="12">
    <location>
        <begin position="436"/>
        <end position="458"/>
    </location>
</feature>
<protein>
    <submittedName>
        <fullName evidence="15">FAD-binding 8</fullName>
    </submittedName>
</protein>
<keyword evidence="6 12" id="KW-1133">Transmembrane helix</keyword>
<keyword evidence="9 12" id="KW-0472">Membrane</keyword>
<keyword evidence="3" id="KW-0813">Transport</keyword>
<dbReference type="InterPro" id="IPR051410">
    <property type="entry name" value="Ferric/Cupric_Reductase"/>
</dbReference>
<dbReference type="PROSITE" id="PS51384">
    <property type="entry name" value="FAD_FR"/>
    <property type="match status" value="1"/>
</dbReference>
<dbReference type="InterPro" id="IPR013130">
    <property type="entry name" value="Fe3_Rdtase_TM_dom"/>
</dbReference>
<evidence type="ECO:0000256" key="13">
    <source>
        <dbReference type="SAM" id="SignalP"/>
    </source>
</evidence>
<feature type="transmembrane region" description="Helical" evidence="12">
    <location>
        <begin position="365"/>
        <end position="390"/>
    </location>
</feature>
<dbReference type="GO" id="GO:0005886">
    <property type="term" value="C:plasma membrane"/>
    <property type="evidence" value="ECO:0007669"/>
    <property type="project" value="TreeGrafter"/>
</dbReference>
<dbReference type="PANTHER" id="PTHR32361">
    <property type="entry name" value="FERRIC/CUPRIC REDUCTASE TRANSMEMBRANE COMPONENT"/>
    <property type="match status" value="1"/>
</dbReference>
<evidence type="ECO:0000256" key="11">
    <source>
        <dbReference type="SAM" id="MobiDB-lite"/>
    </source>
</evidence>
<keyword evidence="13" id="KW-0732">Signal</keyword>
<evidence type="ECO:0000256" key="9">
    <source>
        <dbReference type="ARBA" id="ARBA00023136"/>
    </source>
</evidence>
<organism evidence="15 16">
    <name type="scientific">Penicillium brevicompactum</name>
    <dbReference type="NCBI Taxonomy" id="5074"/>
    <lineage>
        <taxon>Eukaryota</taxon>
        <taxon>Fungi</taxon>
        <taxon>Dikarya</taxon>
        <taxon>Ascomycota</taxon>
        <taxon>Pezizomycotina</taxon>
        <taxon>Eurotiomycetes</taxon>
        <taxon>Eurotiomycetidae</taxon>
        <taxon>Eurotiales</taxon>
        <taxon>Aspergillaceae</taxon>
        <taxon>Penicillium</taxon>
    </lineage>
</organism>
<keyword evidence="7" id="KW-0560">Oxidoreductase</keyword>
<evidence type="ECO:0000256" key="3">
    <source>
        <dbReference type="ARBA" id="ARBA00022448"/>
    </source>
</evidence>
<name>A0A9W9V0J9_PENBR</name>
<dbReference type="Gene3D" id="3.40.50.80">
    <property type="entry name" value="Nucleotide-binding domain of ferredoxin-NADP reductase (FNR) module"/>
    <property type="match status" value="1"/>
</dbReference>
<dbReference type="PANTHER" id="PTHR32361:SF9">
    <property type="entry name" value="FERRIC REDUCTASE TRANSMEMBRANE COMPONENT 3-RELATED"/>
    <property type="match status" value="1"/>
</dbReference>
<keyword evidence="4 12" id="KW-0812">Transmembrane</keyword>
<keyword evidence="16" id="KW-1185">Reference proteome</keyword>
<proteinExistence type="inferred from homology"/>
<dbReference type="SUPFAM" id="SSF52343">
    <property type="entry name" value="Ferredoxin reductase-like, C-terminal NADP-linked domain"/>
    <property type="match status" value="1"/>
</dbReference>
<evidence type="ECO:0000259" key="14">
    <source>
        <dbReference type="PROSITE" id="PS51384"/>
    </source>
</evidence>
<dbReference type="GO" id="GO:0006826">
    <property type="term" value="P:iron ion transport"/>
    <property type="evidence" value="ECO:0007669"/>
    <property type="project" value="TreeGrafter"/>
</dbReference>
<evidence type="ECO:0000256" key="1">
    <source>
        <dbReference type="ARBA" id="ARBA00004141"/>
    </source>
</evidence>
<dbReference type="Pfam" id="PF01794">
    <property type="entry name" value="Ferric_reduct"/>
    <property type="match status" value="1"/>
</dbReference>
<keyword evidence="8" id="KW-0406">Ion transport</keyword>
<comment type="caution">
    <text evidence="15">The sequence shown here is derived from an EMBL/GenBank/DDBJ whole genome shotgun (WGS) entry which is preliminary data.</text>
</comment>
<evidence type="ECO:0000256" key="10">
    <source>
        <dbReference type="ARBA" id="ARBA00023180"/>
    </source>
</evidence>
<feature type="transmembrane region" description="Helical" evidence="12">
    <location>
        <begin position="465"/>
        <end position="486"/>
    </location>
</feature>